<keyword evidence="4" id="KW-0238">DNA-binding</keyword>
<dbReference type="EMBL" id="JXNT01000001">
    <property type="protein sequence ID" value="ODM22713.1"/>
    <property type="molecule type" value="Genomic_DNA"/>
</dbReference>
<evidence type="ECO:0000256" key="5">
    <source>
        <dbReference type="ARBA" id="ARBA00023159"/>
    </source>
</evidence>
<keyword evidence="7" id="KW-0539">Nucleus</keyword>
<keyword evidence="3" id="KW-0805">Transcription regulation</keyword>
<dbReference type="STRING" id="573508.A0A1E3BP21"/>
<feature type="compositionally biased region" description="Pro residues" evidence="9">
    <location>
        <begin position="373"/>
        <end position="387"/>
    </location>
</feature>
<evidence type="ECO:0000256" key="2">
    <source>
        <dbReference type="ARBA" id="ARBA00022605"/>
    </source>
</evidence>
<dbReference type="VEuPathDB" id="FungiDB:SI65_00302"/>
<dbReference type="InterPro" id="IPR046347">
    <property type="entry name" value="bZIP_sf"/>
</dbReference>
<accession>A0A1E3BP21</accession>
<dbReference type="GO" id="GO:0003677">
    <property type="term" value="F:DNA binding"/>
    <property type="evidence" value="ECO:0007669"/>
    <property type="project" value="UniProtKB-KW"/>
</dbReference>
<keyword evidence="5" id="KW-0010">Activator</keyword>
<dbReference type="SUPFAM" id="SSF57959">
    <property type="entry name" value="Leucine zipper domain"/>
    <property type="match status" value="1"/>
</dbReference>
<feature type="compositionally biased region" description="Polar residues" evidence="9">
    <location>
        <begin position="307"/>
        <end position="332"/>
    </location>
</feature>
<keyword evidence="12" id="KW-1185">Reference proteome</keyword>
<sequence length="492" mass="54012">MVLLTRPDRYFRYLVRNAISRPRASSIPTSESPVPGPLNFSLDSSSSSSSNNNTSTFDFKSFITDTNQQSWLPSPPSPQPQAPKIESNDNNNNNSLQEDFVLFPTTPAPVPTTTPSRAPGSTTTTHKPSALEPFLVQSQQNRLRQLQQQPSQSVTRPLPQSTGFPQSSLSSSFNRPNPSVQKYASRYHAASVPFNSPRPPVPHFNGSGRYSAWNYQYQKQLQRKQLQLQNYQRRRLMSQPNLAQGLKMSDFFNDIPSHPFGDDFDVTMLSPQQFSTAGLGPIPDSTASAPLGTISPKDLMMDASAPPSATFTDLSTPPSFESPGDFSQDTSPMFTELEFPAGHEQWDPLFPTNDTDAFSAAFDSTAMEVAAAMPPPKASLPPVPPSPVVKAPSSPAPQAAPSPSPSRASSAKPSSVAGVNARQRKPLPVIKYDSNDPVAVKRARNTEAARKSRARKLQRQDELERRIAELEKSLEESQKREAYWKTLAQNKA</sequence>
<name>A0A1E3BP21_ASPCR</name>
<evidence type="ECO:0000256" key="7">
    <source>
        <dbReference type="ARBA" id="ARBA00023242"/>
    </source>
</evidence>
<dbReference type="CDD" id="cd12193">
    <property type="entry name" value="bZIP_GCN4"/>
    <property type="match status" value="1"/>
</dbReference>
<evidence type="ECO:0000256" key="6">
    <source>
        <dbReference type="ARBA" id="ARBA00023163"/>
    </source>
</evidence>
<protein>
    <recommendedName>
        <fullName evidence="10">BZIP domain-containing protein</fullName>
    </recommendedName>
</protein>
<evidence type="ECO:0000256" key="4">
    <source>
        <dbReference type="ARBA" id="ARBA00023125"/>
    </source>
</evidence>
<evidence type="ECO:0000313" key="11">
    <source>
        <dbReference type="EMBL" id="ODM22713.1"/>
    </source>
</evidence>
<proteinExistence type="inferred from homology"/>
<evidence type="ECO:0000256" key="3">
    <source>
        <dbReference type="ARBA" id="ARBA00023015"/>
    </source>
</evidence>
<feature type="compositionally biased region" description="Polar residues" evidence="9">
    <location>
        <begin position="158"/>
        <end position="179"/>
    </location>
</feature>
<gene>
    <name evidence="11" type="ORF">SI65_00302</name>
</gene>
<evidence type="ECO:0000256" key="1">
    <source>
        <dbReference type="ARBA" id="ARBA00004123"/>
    </source>
</evidence>
<dbReference type="GO" id="GO:0008652">
    <property type="term" value="P:amino acid biosynthetic process"/>
    <property type="evidence" value="ECO:0007669"/>
    <property type="project" value="UniProtKB-KW"/>
</dbReference>
<reference evidence="11 12" key="1">
    <citation type="journal article" date="2016" name="BMC Genomics">
        <title>Comparative genomic and transcriptomic analyses of the Fuzhuan brick tea-fermentation fungus Aspergillus cristatus.</title>
        <authorList>
            <person name="Ge Y."/>
            <person name="Wang Y."/>
            <person name="Liu Y."/>
            <person name="Tan Y."/>
            <person name="Ren X."/>
            <person name="Zhang X."/>
            <person name="Hyde K.D."/>
            <person name="Liu Y."/>
            <person name="Liu Z."/>
        </authorList>
    </citation>
    <scope>NUCLEOTIDE SEQUENCE [LARGE SCALE GENOMIC DNA]</scope>
    <source>
        <strain evidence="11 12">GZAAS20.1005</strain>
    </source>
</reference>
<dbReference type="AlphaFoldDB" id="A0A1E3BP21"/>
<comment type="similarity">
    <text evidence="8">Belongs to the bZIP family. GCN4 subfamily.</text>
</comment>
<feature type="region of interest" description="Disordered" evidence="9">
    <location>
        <begin position="279"/>
        <end position="332"/>
    </location>
</feature>
<dbReference type="PROSITE" id="PS50217">
    <property type="entry name" value="BZIP"/>
    <property type="match status" value="1"/>
</dbReference>
<keyword evidence="2" id="KW-0028">Amino-acid biosynthesis</keyword>
<feature type="compositionally biased region" description="Low complexity" evidence="9">
    <location>
        <begin position="38"/>
        <end position="53"/>
    </location>
</feature>
<dbReference type="PROSITE" id="PS00036">
    <property type="entry name" value="BZIP_BASIC"/>
    <property type="match status" value="1"/>
</dbReference>
<organism evidence="11 12">
    <name type="scientific">Aspergillus cristatus</name>
    <name type="common">Chinese Fuzhuan brick tea-fermentation fungus</name>
    <name type="synonym">Eurotium cristatum</name>
    <dbReference type="NCBI Taxonomy" id="573508"/>
    <lineage>
        <taxon>Eukaryota</taxon>
        <taxon>Fungi</taxon>
        <taxon>Dikarya</taxon>
        <taxon>Ascomycota</taxon>
        <taxon>Pezizomycotina</taxon>
        <taxon>Eurotiomycetes</taxon>
        <taxon>Eurotiomycetidae</taxon>
        <taxon>Eurotiales</taxon>
        <taxon>Aspergillaceae</taxon>
        <taxon>Aspergillus</taxon>
        <taxon>Aspergillus subgen. Aspergillus</taxon>
    </lineage>
</organism>
<feature type="domain" description="BZIP" evidence="10">
    <location>
        <begin position="441"/>
        <end position="472"/>
    </location>
</feature>
<comment type="caution">
    <text evidence="11">The sequence shown here is derived from an EMBL/GenBank/DDBJ whole genome shotgun (WGS) entry which is preliminary data.</text>
</comment>
<feature type="region of interest" description="Disordered" evidence="9">
    <location>
        <begin position="373"/>
        <end position="461"/>
    </location>
</feature>
<keyword evidence="6" id="KW-0804">Transcription</keyword>
<dbReference type="OrthoDB" id="5419235at2759"/>
<dbReference type="Pfam" id="PF07716">
    <property type="entry name" value="bZIP_2"/>
    <property type="match status" value="1"/>
</dbReference>
<comment type="subcellular location">
    <subcellularLocation>
        <location evidence="1">Nucleus</location>
    </subcellularLocation>
</comment>
<feature type="compositionally biased region" description="Low complexity" evidence="9">
    <location>
        <begin position="405"/>
        <end position="417"/>
    </location>
</feature>
<feature type="compositionally biased region" description="Pro residues" evidence="9">
    <location>
        <begin position="394"/>
        <end position="404"/>
    </location>
</feature>
<dbReference type="Proteomes" id="UP000094569">
    <property type="component" value="Unassembled WGS sequence"/>
</dbReference>
<dbReference type="GO" id="GO:0005634">
    <property type="term" value="C:nucleus"/>
    <property type="evidence" value="ECO:0007669"/>
    <property type="project" value="UniProtKB-SubCell"/>
</dbReference>
<evidence type="ECO:0000313" key="12">
    <source>
        <dbReference type="Proteomes" id="UP000094569"/>
    </source>
</evidence>
<evidence type="ECO:0000259" key="10">
    <source>
        <dbReference type="PROSITE" id="PS50217"/>
    </source>
</evidence>
<feature type="region of interest" description="Disordered" evidence="9">
    <location>
        <begin position="67"/>
        <end position="179"/>
    </location>
</feature>
<dbReference type="GO" id="GO:0003700">
    <property type="term" value="F:DNA-binding transcription factor activity"/>
    <property type="evidence" value="ECO:0007669"/>
    <property type="project" value="InterPro"/>
</dbReference>
<feature type="region of interest" description="Disordered" evidence="9">
    <location>
        <begin position="24"/>
        <end position="53"/>
    </location>
</feature>
<dbReference type="FunFam" id="3.30.160.60:FF:001491">
    <property type="entry name" value="Cross-pathway control protein A"/>
    <property type="match status" value="1"/>
</dbReference>
<evidence type="ECO:0000256" key="9">
    <source>
        <dbReference type="SAM" id="MobiDB-lite"/>
    </source>
</evidence>
<dbReference type="InterPro" id="IPR004827">
    <property type="entry name" value="bZIP"/>
</dbReference>
<feature type="compositionally biased region" description="Low complexity" evidence="9">
    <location>
        <begin position="135"/>
        <end position="154"/>
    </location>
</feature>
<dbReference type="Gene3D" id="3.30.160.60">
    <property type="entry name" value="Classic Zinc Finger"/>
    <property type="match status" value="1"/>
</dbReference>
<evidence type="ECO:0000256" key="8">
    <source>
        <dbReference type="ARBA" id="ARBA00061302"/>
    </source>
</evidence>